<gene>
    <name evidence="4" type="ORF">OEA41_010277</name>
</gene>
<sequence>MGAVNPFPNVSDHFDLYDRTLVFGEQSDIDWSPSDSQFSLDEAITNIRLEESGKQPFHNDLGMESCFKSSEHCSFLDAPRAWQMGSQDWHPKDCLPYDLKVSHNATARANWTPFDQEPSCSGVGSWSPHTSDSRSEVGGMLNQQQSSWECRRPSMTYIPFGGSSEFHASGSYHCPPASAAVISPSELQHHQDDYLDAPSPRTDLQGIGAGQEYYPEDADLYQQRGRPDPYGPKDEGIGSSIQSIKAEESQAVSIKDEDDMDEDAEHDDDVDWSPKVEKYGHGHRLSRRSTASKNAPSAPKRTQPPKLATKQAQRPTRIEKKSFKNSVASHAAAIKANLQPCDQCSLAFPSDSQLKKHVLATHTRPFICTFHNYGCDSTVGSKNEWKRHINVQHMHLETWRCDIGACAAPAGVPEDPQQNGRRISSYRVSSLVGQLDTEATTTHDFDRKDLFTQHMKRMHAPPQAANRAEKQAFEAGIEDAQKRCYRKLREPPANTICPFCPDHPAFETWDDRTEHVGKHLEKNDIDRALGIEDPVLREWLREEDYLEWKGQGWKLKDTGKKKKRTQVKKEEEDDDDADGDYE</sequence>
<dbReference type="PANTHER" id="PTHR23225">
    <property type="entry name" value="ZINC FINGER PROTEIN"/>
    <property type="match status" value="1"/>
</dbReference>
<protein>
    <recommendedName>
        <fullName evidence="3">C2H2-type domain-containing protein</fullName>
    </recommendedName>
</protein>
<feature type="compositionally biased region" description="Polar residues" evidence="2">
    <location>
        <begin position="121"/>
        <end position="130"/>
    </location>
</feature>
<dbReference type="Gene3D" id="3.30.160.60">
    <property type="entry name" value="Classic Zinc Finger"/>
    <property type="match status" value="1"/>
</dbReference>
<feature type="region of interest" description="Disordered" evidence="2">
    <location>
        <begin position="557"/>
        <end position="582"/>
    </location>
</feature>
<dbReference type="GO" id="GO:0008270">
    <property type="term" value="F:zinc ion binding"/>
    <property type="evidence" value="ECO:0007669"/>
    <property type="project" value="UniProtKB-KW"/>
</dbReference>
<proteinExistence type="predicted"/>
<feature type="compositionally biased region" description="Acidic residues" evidence="2">
    <location>
        <begin position="571"/>
        <end position="582"/>
    </location>
</feature>
<feature type="compositionally biased region" description="Acidic residues" evidence="2">
    <location>
        <begin position="256"/>
        <end position="271"/>
    </location>
</feature>
<feature type="region of interest" description="Disordered" evidence="2">
    <location>
        <begin position="244"/>
        <end position="324"/>
    </location>
</feature>
<evidence type="ECO:0000259" key="3">
    <source>
        <dbReference type="PROSITE" id="PS50157"/>
    </source>
</evidence>
<evidence type="ECO:0000313" key="4">
    <source>
        <dbReference type="EMBL" id="KAK3167151.1"/>
    </source>
</evidence>
<name>A0AAD9YXH8_9LECA</name>
<feature type="region of interest" description="Disordered" evidence="2">
    <location>
        <begin position="186"/>
        <end position="208"/>
    </location>
</feature>
<dbReference type="InterPro" id="IPR013087">
    <property type="entry name" value="Znf_C2H2_type"/>
</dbReference>
<keyword evidence="1" id="KW-0863">Zinc-finger</keyword>
<reference evidence="4" key="1">
    <citation type="submission" date="2022-11" db="EMBL/GenBank/DDBJ databases">
        <title>Chromosomal genome sequence assembly and mating type (MAT) locus characterization of the leprose asexual lichenized fungus Lepraria neglecta (Nyl.) Erichsen.</title>
        <authorList>
            <person name="Allen J.L."/>
            <person name="Pfeffer B."/>
        </authorList>
    </citation>
    <scope>NUCLEOTIDE SEQUENCE</scope>
    <source>
        <strain evidence="4">Allen 5258</strain>
    </source>
</reference>
<comment type="caution">
    <text evidence="4">The sequence shown here is derived from an EMBL/GenBank/DDBJ whole genome shotgun (WGS) entry which is preliminary data.</text>
</comment>
<keyword evidence="1" id="KW-0479">Metal-binding</keyword>
<evidence type="ECO:0000313" key="5">
    <source>
        <dbReference type="Proteomes" id="UP001276659"/>
    </source>
</evidence>
<dbReference type="AlphaFoldDB" id="A0AAD9YXH8"/>
<dbReference type="PROSITE" id="PS50157">
    <property type="entry name" value="ZINC_FINGER_C2H2_2"/>
    <property type="match status" value="1"/>
</dbReference>
<dbReference type="InterPro" id="IPR039970">
    <property type="entry name" value="TF_Grauzone"/>
</dbReference>
<feature type="domain" description="C2H2-type" evidence="3">
    <location>
        <begin position="339"/>
        <end position="363"/>
    </location>
</feature>
<feature type="region of interest" description="Disordered" evidence="2">
    <location>
        <begin position="121"/>
        <end position="147"/>
    </location>
</feature>
<dbReference type="PROSITE" id="PS00028">
    <property type="entry name" value="ZINC_FINGER_C2H2_1"/>
    <property type="match status" value="1"/>
</dbReference>
<dbReference type="SMART" id="SM00355">
    <property type="entry name" value="ZnF_C2H2"/>
    <property type="match status" value="3"/>
</dbReference>
<keyword evidence="5" id="KW-1185">Reference proteome</keyword>
<dbReference type="GO" id="GO:0003700">
    <property type="term" value="F:DNA-binding transcription factor activity"/>
    <property type="evidence" value="ECO:0007669"/>
    <property type="project" value="InterPro"/>
</dbReference>
<dbReference type="PANTHER" id="PTHR23225:SF2">
    <property type="entry name" value="AT09679P-RELATED"/>
    <property type="match status" value="1"/>
</dbReference>
<accession>A0AAD9YXH8</accession>
<evidence type="ECO:0000256" key="2">
    <source>
        <dbReference type="SAM" id="MobiDB-lite"/>
    </source>
</evidence>
<evidence type="ECO:0000256" key="1">
    <source>
        <dbReference type="PROSITE-ProRule" id="PRU00042"/>
    </source>
</evidence>
<dbReference type="Proteomes" id="UP001276659">
    <property type="component" value="Unassembled WGS sequence"/>
</dbReference>
<dbReference type="EMBL" id="JASNWA010000011">
    <property type="protein sequence ID" value="KAK3167151.1"/>
    <property type="molecule type" value="Genomic_DNA"/>
</dbReference>
<organism evidence="4 5">
    <name type="scientific">Lepraria neglecta</name>
    <dbReference type="NCBI Taxonomy" id="209136"/>
    <lineage>
        <taxon>Eukaryota</taxon>
        <taxon>Fungi</taxon>
        <taxon>Dikarya</taxon>
        <taxon>Ascomycota</taxon>
        <taxon>Pezizomycotina</taxon>
        <taxon>Lecanoromycetes</taxon>
        <taxon>OSLEUM clade</taxon>
        <taxon>Lecanoromycetidae</taxon>
        <taxon>Lecanorales</taxon>
        <taxon>Lecanorineae</taxon>
        <taxon>Stereocaulaceae</taxon>
        <taxon>Lepraria</taxon>
    </lineage>
</organism>
<keyword evidence="1" id="KW-0862">Zinc</keyword>